<dbReference type="InterPro" id="IPR023213">
    <property type="entry name" value="CAT-like_dom_sf"/>
</dbReference>
<evidence type="ECO:0000256" key="3">
    <source>
        <dbReference type="ARBA" id="ARBA00023315"/>
    </source>
</evidence>
<accession>A0A3D8Q2S8</accession>
<dbReference type="RefSeq" id="WP_115771566.1">
    <property type="nucleotide sequence ID" value="NZ_PIOC01000003.1"/>
</dbReference>
<dbReference type="PANTHER" id="PTHR43178">
    <property type="entry name" value="DIHYDROLIPOAMIDE ACETYLTRANSFERASE COMPONENT OF PYRUVATE DEHYDROGENASE COMPLEX"/>
    <property type="match status" value="1"/>
</dbReference>
<reference evidence="6" key="1">
    <citation type="submission" date="2017-11" db="EMBL/GenBank/DDBJ databases">
        <authorList>
            <person name="Zhu W."/>
        </authorList>
    </citation>
    <scope>NUCLEOTIDE SEQUENCE [LARGE SCALE GENOMIC DNA]</scope>
    <source>
        <strain evidence="6">CAU 1183</strain>
    </source>
</reference>
<dbReference type="EMBL" id="PIOC01000003">
    <property type="protein sequence ID" value="RDW21395.1"/>
    <property type="molecule type" value="Genomic_DNA"/>
</dbReference>
<dbReference type="OrthoDB" id="9805770at2"/>
<comment type="caution">
    <text evidence="5">The sequence shown here is derived from an EMBL/GenBank/DDBJ whole genome shotgun (WGS) entry which is preliminary data.</text>
</comment>
<keyword evidence="2 5" id="KW-0808">Transferase</keyword>
<protein>
    <submittedName>
        <fullName evidence="5">Dihydrolipoamide acyltransferase</fullName>
    </submittedName>
</protein>
<evidence type="ECO:0000256" key="2">
    <source>
        <dbReference type="ARBA" id="ARBA00022679"/>
    </source>
</evidence>
<proteinExistence type="predicted"/>
<dbReference type="AlphaFoldDB" id="A0A3D8Q2S8"/>
<comment type="cofactor">
    <cofactor evidence="1">
        <name>(R)-lipoate</name>
        <dbReference type="ChEBI" id="CHEBI:83088"/>
    </cofactor>
</comment>
<keyword evidence="3 5" id="KW-0012">Acyltransferase</keyword>
<dbReference type="Pfam" id="PF00198">
    <property type="entry name" value="2-oxoacid_dh"/>
    <property type="match status" value="1"/>
</dbReference>
<dbReference type="SUPFAM" id="SSF52777">
    <property type="entry name" value="CoA-dependent acyltransferases"/>
    <property type="match status" value="1"/>
</dbReference>
<dbReference type="Gene3D" id="3.30.559.10">
    <property type="entry name" value="Chloramphenicol acetyltransferase-like domain"/>
    <property type="match status" value="1"/>
</dbReference>
<organism evidence="5 6">
    <name type="scientific">Oceanobacillus arenosus</name>
    <dbReference type="NCBI Taxonomy" id="1229153"/>
    <lineage>
        <taxon>Bacteria</taxon>
        <taxon>Bacillati</taxon>
        <taxon>Bacillota</taxon>
        <taxon>Bacilli</taxon>
        <taxon>Bacillales</taxon>
        <taxon>Bacillaceae</taxon>
        <taxon>Oceanobacillus</taxon>
    </lineage>
</organism>
<feature type="domain" description="2-oxoacid dehydrogenase acyltransferase catalytic" evidence="4">
    <location>
        <begin position="7"/>
        <end position="223"/>
    </location>
</feature>
<evidence type="ECO:0000259" key="4">
    <source>
        <dbReference type="Pfam" id="PF00198"/>
    </source>
</evidence>
<dbReference type="GO" id="GO:0005737">
    <property type="term" value="C:cytoplasm"/>
    <property type="evidence" value="ECO:0007669"/>
    <property type="project" value="TreeGrafter"/>
</dbReference>
<sequence>MNEAIQPKTIKVKGMRKTIARRMHESLATTAQLTLHSTIEIPELVAFKQKQSVSYTDLFVKASSMALKKHPALNATMIDNSIQQWSNTNIGLAVALEDGLMVPVIQNTEQKSIEKLADDRKDLISRTFSGEVTAEEVTSGTFTISNLGMYPIDGFTPILNQPQVALLGIGRIQKLPRVVDDNVQIVPVIHLSLTIDHRAVDGAPGAAFLQELETILHRPESLMGSKG</sequence>
<dbReference type="GO" id="GO:0016407">
    <property type="term" value="F:acetyltransferase activity"/>
    <property type="evidence" value="ECO:0007669"/>
    <property type="project" value="TreeGrafter"/>
</dbReference>
<dbReference type="InterPro" id="IPR050743">
    <property type="entry name" value="2-oxoacid_DH_E2_comp"/>
</dbReference>
<evidence type="ECO:0000313" key="6">
    <source>
        <dbReference type="Proteomes" id="UP000257143"/>
    </source>
</evidence>
<dbReference type="Proteomes" id="UP000257143">
    <property type="component" value="Unassembled WGS sequence"/>
</dbReference>
<dbReference type="PANTHER" id="PTHR43178:SF5">
    <property type="entry name" value="LIPOAMIDE ACYLTRANSFERASE COMPONENT OF BRANCHED-CHAIN ALPHA-KETO ACID DEHYDROGENASE COMPLEX, MITOCHONDRIAL"/>
    <property type="match status" value="1"/>
</dbReference>
<evidence type="ECO:0000313" key="5">
    <source>
        <dbReference type="EMBL" id="RDW21395.1"/>
    </source>
</evidence>
<evidence type="ECO:0000256" key="1">
    <source>
        <dbReference type="ARBA" id="ARBA00001938"/>
    </source>
</evidence>
<gene>
    <name evidence="5" type="ORF">CWR48_03040</name>
</gene>
<keyword evidence="6" id="KW-1185">Reference proteome</keyword>
<name>A0A3D8Q2S8_9BACI</name>
<dbReference type="GO" id="GO:0031405">
    <property type="term" value="F:lipoic acid binding"/>
    <property type="evidence" value="ECO:0007669"/>
    <property type="project" value="TreeGrafter"/>
</dbReference>
<dbReference type="InterPro" id="IPR001078">
    <property type="entry name" value="2-oxoacid_DH_actylTfrase"/>
</dbReference>